<keyword evidence="2" id="KW-0808">Transferase</keyword>
<sequence length="138" mass="15470">MKYGSLILEKKEFVTLKRLLNLSGNYKDASRKNSVLRLQNELESAIVSNEDEMPDDVIRFNSEVTIVSSDGWENSFQLVSPTESNFSHKKLSVLTPMGLAVMGYAKGDVIDWEFPGGAKSLKVTEVKQIKTKSNQIQL</sequence>
<feature type="domain" description="Transcription elongation factor GreA/GreB C-terminal" evidence="1">
    <location>
        <begin position="54"/>
        <end position="127"/>
    </location>
</feature>
<dbReference type="Pfam" id="PF01272">
    <property type="entry name" value="GreA_GreB"/>
    <property type="match status" value="1"/>
</dbReference>
<dbReference type="EMBL" id="ANLA01000024">
    <property type="protein sequence ID" value="EMQ93890.1"/>
    <property type="molecule type" value="Genomic_DNA"/>
</dbReference>
<dbReference type="Proteomes" id="UP000012024">
    <property type="component" value="Unassembled WGS sequence"/>
</dbReference>
<dbReference type="GO" id="GO:0032784">
    <property type="term" value="P:regulation of DNA-templated transcription elongation"/>
    <property type="evidence" value="ECO:0007669"/>
    <property type="project" value="InterPro"/>
</dbReference>
<dbReference type="AlphaFoldDB" id="M7MGF1"/>
<dbReference type="InterPro" id="IPR001437">
    <property type="entry name" value="Tscrpt_elong_fac_GreA/B_C"/>
</dbReference>
<evidence type="ECO:0000259" key="1">
    <source>
        <dbReference type="Pfam" id="PF01272"/>
    </source>
</evidence>
<dbReference type="SUPFAM" id="SSF54534">
    <property type="entry name" value="FKBP-like"/>
    <property type="match status" value="1"/>
</dbReference>
<dbReference type="GO" id="GO:0016301">
    <property type="term" value="F:kinase activity"/>
    <property type="evidence" value="ECO:0007669"/>
    <property type="project" value="UniProtKB-KW"/>
</dbReference>
<reference evidence="2 3" key="1">
    <citation type="submission" date="2012-12" db="EMBL/GenBank/DDBJ databases">
        <title>Genome assembly of Formosa sp. AK20.</title>
        <authorList>
            <person name="Kumar R."/>
            <person name="Khatri I."/>
            <person name="Vaidya B."/>
            <person name="Subramanian S."/>
            <person name="Pinnaka A."/>
        </authorList>
    </citation>
    <scope>NUCLEOTIDE SEQUENCE [LARGE SCALE GENOMIC DNA]</scope>
    <source>
        <strain evidence="2 3">AK20</strain>
    </source>
</reference>
<dbReference type="PATRIC" id="fig|1137281.3.peg.2657"/>
<accession>M7MGF1</accession>
<dbReference type="PANTHER" id="PTHR30437:SF5">
    <property type="entry name" value="REGULATOR OF NUCLEOSIDE DIPHOSPHATE KINASE"/>
    <property type="match status" value="1"/>
</dbReference>
<dbReference type="GO" id="GO:0003677">
    <property type="term" value="F:DNA binding"/>
    <property type="evidence" value="ECO:0007669"/>
    <property type="project" value="InterPro"/>
</dbReference>
<dbReference type="GO" id="GO:0006354">
    <property type="term" value="P:DNA-templated transcription elongation"/>
    <property type="evidence" value="ECO:0007669"/>
    <property type="project" value="TreeGrafter"/>
</dbReference>
<name>M7MGF1_9FLAO</name>
<dbReference type="OrthoDB" id="192847at2"/>
<protein>
    <submittedName>
        <fullName evidence="2">Nucleoside diphosphate kinase regulator</fullName>
    </submittedName>
</protein>
<dbReference type="InterPro" id="IPR023459">
    <property type="entry name" value="Tscrpt_elong_fac_GreA/B_fam"/>
</dbReference>
<evidence type="ECO:0000313" key="2">
    <source>
        <dbReference type="EMBL" id="EMQ93890.1"/>
    </source>
</evidence>
<dbReference type="GO" id="GO:0070063">
    <property type="term" value="F:RNA polymerase binding"/>
    <property type="evidence" value="ECO:0007669"/>
    <property type="project" value="InterPro"/>
</dbReference>
<evidence type="ECO:0000313" key="3">
    <source>
        <dbReference type="Proteomes" id="UP000012024"/>
    </source>
</evidence>
<dbReference type="GeneID" id="98642473"/>
<dbReference type="Gene3D" id="3.10.50.30">
    <property type="entry name" value="Transcription elongation factor, GreA/GreB, C-terminal domain"/>
    <property type="match status" value="1"/>
</dbReference>
<keyword evidence="3" id="KW-1185">Reference proteome</keyword>
<dbReference type="RefSeq" id="WP_007651520.1">
    <property type="nucleotide sequence ID" value="NZ_ANLA01000024.1"/>
</dbReference>
<dbReference type="InterPro" id="IPR036953">
    <property type="entry name" value="GreA/GreB_C_sf"/>
</dbReference>
<proteinExistence type="predicted"/>
<comment type="caution">
    <text evidence="2">The sequence shown here is derived from an EMBL/GenBank/DDBJ whole genome shotgun (WGS) entry which is preliminary data.</text>
</comment>
<keyword evidence="2" id="KW-0418">Kinase</keyword>
<dbReference type="eggNOG" id="COG0782">
    <property type="taxonomic scope" value="Bacteria"/>
</dbReference>
<dbReference type="PANTHER" id="PTHR30437">
    <property type="entry name" value="TRANSCRIPTION ELONGATION FACTOR GREA"/>
    <property type="match status" value="1"/>
</dbReference>
<gene>
    <name evidence="2" type="ORF">D778_01300</name>
</gene>
<organism evidence="2 3">
    <name type="scientific">Xanthomarina gelatinilytica</name>
    <dbReference type="NCBI Taxonomy" id="1137281"/>
    <lineage>
        <taxon>Bacteria</taxon>
        <taxon>Pseudomonadati</taxon>
        <taxon>Bacteroidota</taxon>
        <taxon>Flavobacteriia</taxon>
        <taxon>Flavobacteriales</taxon>
        <taxon>Flavobacteriaceae</taxon>
        <taxon>Xanthomarina</taxon>
    </lineage>
</organism>